<gene>
    <name evidence="1" type="ORF">AKJ61_04405</name>
</gene>
<evidence type="ECO:0000313" key="1">
    <source>
        <dbReference type="EMBL" id="KXA88684.1"/>
    </source>
</evidence>
<dbReference type="AlphaFoldDB" id="A0A133U3B8"/>
<comment type="caution">
    <text evidence="1">The sequence shown here is derived from an EMBL/GenBank/DDBJ whole genome shotgun (WGS) entry which is preliminary data.</text>
</comment>
<keyword evidence="2" id="KW-1185">Reference proteome</keyword>
<accession>A0A133U3B8</accession>
<proteinExistence type="predicted"/>
<evidence type="ECO:0000313" key="2">
    <source>
        <dbReference type="Proteomes" id="UP000070184"/>
    </source>
</evidence>
<dbReference type="Proteomes" id="UP000070184">
    <property type="component" value="Unassembled WGS sequence"/>
</dbReference>
<name>A0A133U3B8_9EURY</name>
<protein>
    <submittedName>
        <fullName evidence="1">Uncharacterized protein</fullName>
    </submittedName>
</protein>
<reference evidence="1 2" key="1">
    <citation type="journal article" date="2016" name="Sci. Rep.">
        <title>Metabolic traits of an uncultured archaeal lineage -MSBL1- from brine pools of the Red Sea.</title>
        <authorList>
            <person name="Mwirichia R."/>
            <person name="Alam I."/>
            <person name="Rashid M."/>
            <person name="Vinu M."/>
            <person name="Ba-Alawi W."/>
            <person name="Anthony Kamau A."/>
            <person name="Kamanda Ngugi D."/>
            <person name="Goker M."/>
            <person name="Klenk H.P."/>
            <person name="Bajic V."/>
            <person name="Stingl U."/>
        </authorList>
    </citation>
    <scope>NUCLEOTIDE SEQUENCE [LARGE SCALE GENOMIC DNA]</scope>
    <source>
        <strain evidence="1">SCGC-AAA259B11</strain>
    </source>
</reference>
<sequence>MVPSVEKNLGGEKLSIFEFGEAPEKSDDDGSKSGLDRVLEETAQGLPEWEKNLFRKIVDCLNHDDYDEYEHLPDDPEAHLAALCRHCRAEYAEYGRSNHHMNGFDQGMVRWTTEKFLNDRLSLNFSMSPKEKRNAKTWVEFEVEKVGLINKHEEFRPVVYVRESDHNGVQKKVRRIRSDKTYPTPLHALQWIEEIMDSHKFSADSYTPAE</sequence>
<organism evidence="1 2">
    <name type="scientific">candidate division MSBL1 archaeon SCGC-AAA259B11</name>
    <dbReference type="NCBI Taxonomy" id="1698260"/>
    <lineage>
        <taxon>Archaea</taxon>
        <taxon>Methanobacteriati</taxon>
        <taxon>Methanobacteriota</taxon>
        <taxon>candidate division MSBL1</taxon>
    </lineage>
</organism>
<dbReference type="EMBL" id="LHXK01000090">
    <property type="protein sequence ID" value="KXA88684.1"/>
    <property type="molecule type" value="Genomic_DNA"/>
</dbReference>